<evidence type="ECO:0000313" key="3">
    <source>
        <dbReference type="EMBL" id="CAH2354799.1"/>
    </source>
</evidence>
<feature type="region of interest" description="Disordered" evidence="1">
    <location>
        <begin position="520"/>
        <end position="540"/>
    </location>
</feature>
<feature type="compositionally biased region" description="Acidic residues" evidence="1">
    <location>
        <begin position="295"/>
        <end position="322"/>
    </location>
</feature>
<feature type="domain" description="PXA" evidence="2">
    <location>
        <begin position="134"/>
        <end position="300"/>
    </location>
</feature>
<dbReference type="Proteomes" id="UP000837801">
    <property type="component" value="Unassembled WGS sequence"/>
</dbReference>
<sequence>MSDIRRRRQLPINISRKRIPKTSSAGTSSLSTAGIHKNDTQFTVPKYVNYSSLISRKRQKELGSLAPSLIVESSSINSTPEFILLCKLFVPRTSYLRITESRLMQKLPNLIYSTTGVSGSTSTSDSSKYTLANYQLHLLMATITSKYIDSWYSSKLNTDNFEFIEIIYKHLCHVVRQLVNRLRKRVFATVNSSMDFLNEFIEILNNHLEETLTRKWEDVTNDSVVYDDDYEDKIRSYLSRRNVIFSERKNRKGDDEVVELADQSFFDRQSNYEPSSEIVYLRVLSSKIVGLLFEEGERETEEENEEEVDEEEEEIDEEEEQGGDIQAMSPIGEGLLISILGDLVFVKVLESFSNPNFLLGIVNTVVDKFGDEGNENEAKKHGAKGAGLKSGAASIGFIGHLSNFSSAAYNIVESFLDNIQIYTNRNEAKSTKEQTMDENILNSSIFRLIDMVTQFSDRKPILTGFLKYFRSLILSNSYISCRVDLKLKSIIWDNTSMADDSLAEIIAKLRMSLFGEKDKDKDKEKEKEIGNSTDENSSTSEDLTVEALAAKISTVLTKKTPQSALTPGFTYLQDGQQNDILRLLGVFKENQDLNKLLIIQWVDLIMAKTFPELTE</sequence>
<comment type="caution">
    <text evidence="3">The sequence shown here is derived from an EMBL/GenBank/DDBJ whole genome shotgun (WGS) entry which is preliminary data.</text>
</comment>
<feature type="region of interest" description="Disordered" evidence="1">
    <location>
        <begin position="295"/>
        <end position="324"/>
    </location>
</feature>
<name>A0A9P0W0A6_9ASCO</name>
<feature type="compositionally biased region" description="Basic and acidic residues" evidence="1">
    <location>
        <begin position="520"/>
        <end position="529"/>
    </location>
</feature>
<reference evidence="3" key="1">
    <citation type="submission" date="2022-03" db="EMBL/GenBank/DDBJ databases">
        <authorList>
            <person name="Legras J.-L."/>
            <person name="Devillers H."/>
            <person name="Grondin C."/>
        </authorList>
    </citation>
    <scope>NUCLEOTIDE SEQUENCE</scope>
    <source>
        <strain evidence="3">CLIB 1423</strain>
    </source>
</reference>
<evidence type="ECO:0000256" key="1">
    <source>
        <dbReference type="SAM" id="MobiDB-lite"/>
    </source>
</evidence>
<dbReference type="InterPro" id="IPR003114">
    <property type="entry name" value="Phox_assoc"/>
</dbReference>
<keyword evidence="4" id="KW-1185">Reference proteome</keyword>
<feature type="compositionally biased region" description="Polar residues" evidence="1">
    <location>
        <begin position="530"/>
        <end position="540"/>
    </location>
</feature>
<dbReference type="Pfam" id="PF02194">
    <property type="entry name" value="PXA"/>
    <property type="match status" value="1"/>
</dbReference>
<organism evidence="3 4">
    <name type="scientific">[Candida] railenensis</name>
    <dbReference type="NCBI Taxonomy" id="45579"/>
    <lineage>
        <taxon>Eukaryota</taxon>
        <taxon>Fungi</taxon>
        <taxon>Dikarya</taxon>
        <taxon>Ascomycota</taxon>
        <taxon>Saccharomycotina</taxon>
        <taxon>Pichiomycetes</taxon>
        <taxon>Debaryomycetaceae</taxon>
        <taxon>Kurtzmaniella</taxon>
    </lineage>
</organism>
<feature type="compositionally biased region" description="Low complexity" evidence="1">
    <location>
        <begin position="22"/>
        <end position="32"/>
    </location>
</feature>
<dbReference type="EMBL" id="CAKXYY010000019">
    <property type="protein sequence ID" value="CAH2354799.1"/>
    <property type="molecule type" value="Genomic_DNA"/>
</dbReference>
<accession>A0A9P0W0A6</accession>
<proteinExistence type="predicted"/>
<gene>
    <name evidence="3" type="ORF">CLIB1423_19S00562</name>
</gene>
<evidence type="ECO:0000313" key="4">
    <source>
        <dbReference type="Proteomes" id="UP000837801"/>
    </source>
</evidence>
<dbReference type="AlphaFoldDB" id="A0A9P0W0A6"/>
<protein>
    <recommendedName>
        <fullName evidence="2">PXA domain-containing protein</fullName>
    </recommendedName>
</protein>
<evidence type="ECO:0000259" key="2">
    <source>
        <dbReference type="Pfam" id="PF02194"/>
    </source>
</evidence>
<dbReference type="OrthoDB" id="5582218at2759"/>
<feature type="region of interest" description="Disordered" evidence="1">
    <location>
        <begin position="12"/>
        <end position="32"/>
    </location>
</feature>